<dbReference type="Proteomes" id="UP000481861">
    <property type="component" value="Unassembled WGS sequence"/>
</dbReference>
<evidence type="ECO:0000313" key="2">
    <source>
        <dbReference type="EMBL" id="KAF2866908.1"/>
    </source>
</evidence>
<gene>
    <name evidence="2" type="ORF">BDV95DRAFT_190369</name>
</gene>
<reference evidence="2 3" key="1">
    <citation type="submission" date="2020-01" db="EMBL/GenBank/DDBJ databases">
        <authorList>
            <consortium name="DOE Joint Genome Institute"/>
            <person name="Haridas S."/>
            <person name="Albert R."/>
            <person name="Binder M."/>
            <person name="Bloem J."/>
            <person name="Labutti K."/>
            <person name="Salamov A."/>
            <person name="Andreopoulos B."/>
            <person name="Baker S.E."/>
            <person name="Barry K."/>
            <person name="Bills G."/>
            <person name="Bluhm B.H."/>
            <person name="Cannon C."/>
            <person name="Castanera R."/>
            <person name="Culley D.E."/>
            <person name="Daum C."/>
            <person name="Ezra D."/>
            <person name="Gonzalez J.B."/>
            <person name="Henrissat B."/>
            <person name="Kuo A."/>
            <person name="Liang C."/>
            <person name="Lipzen A."/>
            <person name="Lutzoni F."/>
            <person name="Magnuson J."/>
            <person name="Mondo S."/>
            <person name="Nolan M."/>
            <person name="Ohm R."/>
            <person name="Pangilinan J."/>
            <person name="Park H.-J.H."/>
            <person name="Ramirez L."/>
            <person name="Alfaro M."/>
            <person name="Sun H."/>
            <person name="Tritt A."/>
            <person name="Yoshinaga Y."/>
            <person name="Zwiers L.-H.L."/>
            <person name="Turgeon B.G."/>
            <person name="Goodwin S.B."/>
            <person name="Spatafora J.W."/>
            <person name="Crous P.W."/>
            <person name="Grigoriev I.V."/>
        </authorList>
    </citation>
    <scope>NUCLEOTIDE SEQUENCE [LARGE SCALE GENOMIC DNA]</scope>
    <source>
        <strain evidence="2 3">CBS 611.86</strain>
    </source>
</reference>
<evidence type="ECO:0000256" key="1">
    <source>
        <dbReference type="SAM" id="MobiDB-lite"/>
    </source>
</evidence>
<name>A0A7C8I024_9PLEO</name>
<keyword evidence="3" id="KW-1185">Reference proteome</keyword>
<dbReference type="AlphaFoldDB" id="A0A7C8I024"/>
<dbReference type="EMBL" id="JAADJZ010000025">
    <property type="protein sequence ID" value="KAF2866908.1"/>
    <property type="molecule type" value="Genomic_DNA"/>
</dbReference>
<sequence length="159" mass="16645">MLLLAESVSQSAAGRGPIRRAGSPGAGRRAATSAAAQTTAGRLTGCLGLPARGARGPRCFKSASRRRVWHCRVRPLFQHSEPVSQCVQSWAGGVSRAVAIVLEHAARCKVGERERCLAVLRRRFAGSGQRQLDMVLAAGLVAGAVAVESRLRGHTGGAI</sequence>
<organism evidence="2 3">
    <name type="scientific">Massariosphaeria phaeospora</name>
    <dbReference type="NCBI Taxonomy" id="100035"/>
    <lineage>
        <taxon>Eukaryota</taxon>
        <taxon>Fungi</taxon>
        <taxon>Dikarya</taxon>
        <taxon>Ascomycota</taxon>
        <taxon>Pezizomycotina</taxon>
        <taxon>Dothideomycetes</taxon>
        <taxon>Pleosporomycetidae</taxon>
        <taxon>Pleosporales</taxon>
        <taxon>Pleosporales incertae sedis</taxon>
        <taxon>Massariosphaeria</taxon>
    </lineage>
</organism>
<protein>
    <submittedName>
        <fullName evidence="2">Uncharacterized protein</fullName>
    </submittedName>
</protein>
<feature type="region of interest" description="Disordered" evidence="1">
    <location>
        <begin position="14"/>
        <end position="36"/>
    </location>
</feature>
<proteinExistence type="predicted"/>
<accession>A0A7C8I024</accession>
<comment type="caution">
    <text evidence="2">The sequence shown here is derived from an EMBL/GenBank/DDBJ whole genome shotgun (WGS) entry which is preliminary data.</text>
</comment>
<evidence type="ECO:0000313" key="3">
    <source>
        <dbReference type="Proteomes" id="UP000481861"/>
    </source>
</evidence>